<evidence type="ECO:0000313" key="5">
    <source>
        <dbReference type="Proteomes" id="UP000538929"/>
    </source>
</evidence>
<dbReference type="Gene3D" id="1.10.1740.10">
    <property type="match status" value="1"/>
</dbReference>
<gene>
    <name evidence="4" type="ORF">FNQ90_16095</name>
</gene>
<evidence type="ECO:0000259" key="2">
    <source>
        <dbReference type="Pfam" id="PF04542"/>
    </source>
</evidence>
<sequence>MTDIRRAVEAVWRLESAAIVAGLTAMVRDIGLAEELAGDALVAALEQWPVTGLPDSPGAWLMTVAKRRAVDRLRRDRRLVREGDRLAREAESPRPAPDRTPAQDGNDVLRLMFLTCHPVLSTGERVALTLRLLGGLTAAEIARAFLTDEARIVRRVAGAKRRLAAERASFDLPPETEFPARLASVFDVVYLIFNEGYAATSGDDLLRSELCLEALRLGRLLAARAPEHAEVHGLVALMELQASRSAARIGPAGEPIPLEEQHRGRWDPLLIRRGFTALLRARDLGVPPGPYVLQAAVAACHARARSAADTDWPAISALYDALVGLLPTPVVRLNRAVARGRAHGPVVGLEAIDELSREPALRDYHLLPAARGDLLTRLGRTEEARWEFARAAALTGNAAERAFLLRRAEALAGDGDANGVGAPAPPTLGTAVTAFLEALVTADRPAATRRGYGTTLRRLCLALGGERPMNSVAAEDVAGVFETLWGHSCAGTWNRHRAAVRALAVHAEVEHLIDGVPRRSGPRERRKPIDPETLRTLWELPGVALRERTLWRLVHESGVGPGTVLSLNVEDLDREDRRAVVNGTEVLWRSATARLLARLVAGRTRGPVFLTDRRPAPARAGPAGDLCPETGRARLSYERAEYLFKRATCRLDPRGEGFTLGRLARSPRVGGR</sequence>
<comment type="caution">
    <text evidence="4">The sequence shown here is derived from an EMBL/GenBank/DDBJ whole genome shotgun (WGS) entry which is preliminary data.</text>
</comment>
<dbReference type="InterPro" id="IPR013325">
    <property type="entry name" value="RNA_pol_sigma_r2"/>
</dbReference>
<feature type="region of interest" description="Disordered" evidence="1">
    <location>
        <begin position="84"/>
        <end position="104"/>
    </location>
</feature>
<dbReference type="AlphaFoldDB" id="A0A7W3TF42"/>
<dbReference type="InterPro" id="IPR007627">
    <property type="entry name" value="RNA_pol_sigma70_r2"/>
</dbReference>
<dbReference type="InterPro" id="IPR013324">
    <property type="entry name" value="RNA_pol_sigma_r3/r4-like"/>
</dbReference>
<dbReference type="GO" id="GO:0003677">
    <property type="term" value="F:DNA binding"/>
    <property type="evidence" value="ECO:0007669"/>
    <property type="project" value="InterPro"/>
</dbReference>
<dbReference type="SUPFAM" id="SSF88946">
    <property type="entry name" value="Sigma2 domain of RNA polymerase sigma factors"/>
    <property type="match status" value="1"/>
</dbReference>
<dbReference type="SUPFAM" id="SSF56349">
    <property type="entry name" value="DNA breaking-rejoining enzymes"/>
    <property type="match status" value="1"/>
</dbReference>
<dbReference type="InterPro" id="IPR011010">
    <property type="entry name" value="DNA_brk_join_enz"/>
</dbReference>
<protein>
    <submittedName>
        <fullName evidence="4">RNA polymerase subunit sigma</fullName>
    </submittedName>
</protein>
<accession>A0A7W3TF42</accession>
<feature type="domain" description="RNA polymerase sigma-70 region 2" evidence="2">
    <location>
        <begin position="24"/>
        <end position="78"/>
    </location>
</feature>
<dbReference type="GO" id="GO:0006352">
    <property type="term" value="P:DNA-templated transcription initiation"/>
    <property type="evidence" value="ECO:0007669"/>
    <property type="project" value="InterPro"/>
</dbReference>
<organism evidence="4 5">
    <name type="scientific">Streptomyces alkaliphilus</name>
    <dbReference type="NCBI Taxonomy" id="1472722"/>
    <lineage>
        <taxon>Bacteria</taxon>
        <taxon>Bacillati</taxon>
        <taxon>Actinomycetota</taxon>
        <taxon>Actinomycetes</taxon>
        <taxon>Kitasatosporales</taxon>
        <taxon>Streptomycetaceae</taxon>
        <taxon>Streptomyces</taxon>
    </lineage>
</organism>
<dbReference type="PANTHER" id="PTHR47756">
    <property type="entry name" value="BLL6612 PROTEIN-RELATED"/>
    <property type="match status" value="1"/>
</dbReference>
<evidence type="ECO:0000313" key="4">
    <source>
        <dbReference type="EMBL" id="MBB0245582.1"/>
    </source>
</evidence>
<dbReference type="Pfam" id="PF04542">
    <property type="entry name" value="Sigma70_r2"/>
    <property type="match status" value="1"/>
</dbReference>
<dbReference type="SUPFAM" id="SSF88659">
    <property type="entry name" value="Sigma3 and sigma4 domains of RNA polymerase sigma factors"/>
    <property type="match status" value="1"/>
</dbReference>
<dbReference type="InterPro" id="IPR046531">
    <property type="entry name" value="DUF6596"/>
</dbReference>
<dbReference type="Pfam" id="PF20239">
    <property type="entry name" value="DUF6596"/>
    <property type="match status" value="1"/>
</dbReference>
<keyword evidence="5" id="KW-1185">Reference proteome</keyword>
<dbReference type="RefSeq" id="WP_182607048.1">
    <property type="nucleotide sequence ID" value="NZ_VKHT01000537.1"/>
</dbReference>
<feature type="domain" description="DUF6596" evidence="3">
    <location>
        <begin position="181"/>
        <end position="281"/>
    </location>
</feature>
<dbReference type="EMBL" id="VKHT01000537">
    <property type="protein sequence ID" value="MBB0245582.1"/>
    <property type="molecule type" value="Genomic_DNA"/>
</dbReference>
<proteinExistence type="predicted"/>
<name>A0A7W3TF42_9ACTN</name>
<dbReference type="GO" id="GO:0003700">
    <property type="term" value="F:DNA-binding transcription factor activity"/>
    <property type="evidence" value="ECO:0007669"/>
    <property type="project" value="InterPro"/>
</dbReference>
<evidence type="ECO:0000259" key="3">
    <source>
        <dbReference type="Pfam" id="PF20239"/>
    </source>
</evidence>
<evidence type="ECO:0000256" key="1">
    <source>
        <dbReference type="SAM" id="MobiDB-lite"/>
    </source>
</evidence>
<dbReference type="PANTHER" id="PTHR47756:SF1">
    <property type="entry name" value="BLL0085 PROTEIN"/>
    <property type="match status" value="1"/>
</dbReference>
<dbReference type="Proteomes" id="UP000538929">
    <property type="component" value="Unassembled WGS sequence"/>
</dbReference>
<reference evidence="5" key="1">
    <citation type="submission" date="2019-10" db="EMBL/GenBank/DDBJ databases">
        <title>Streptomyces sp. nov., a novel actinobacterium isolated from alkaline environment.</title>
        <authorList>
            <person name="Golinska P."/>
        </authorList>
    </citation>
    <scope>NUCLEOTIDE SEQUENCE [LARGE SCALE GENOMIC DNA]</scope>
    <source>
        <strain evidence="5">DSM 42118</strain>
    </source>
</reference>